<dbReference type="NCBIfam" id="TIGR00369">
    <property type="entry name" value="unchar_dom_1"/>
    <property type="match status" value="1"/>
</dbReference>
<dbReference type="AlphaFoldDB" id="A0AAX1WWQ1"/>
<dbReference type="Gene3D" id="3.10.129.10">
    <property type="entry name" value="Hotdog Thioesterase"/>
    <property type="match status" value="1"/>
</dbReference>
<evidence type="ECO:0000256" key="1">
    <source>
        <dbReference type="ARBA" id="ARBA00022801"/>
    </source>
</evidence>
<dbReference type="Pfam" id="PF03061">
    <property type="entry name" value="4HBT"/>
    <property type="match status" value="1"/>
</dbReference>
<dbReference type="InterPro" id="IPR029069">
    <property type="entry name" value="HotDog_dom_sf"/>
</dbReference>
<feature type="domain" description="Thioesterase" evidence="2">
    <location>
        <begin position="62"/>
        <end position="137"/>
    </location>
</feature>
<evidence type="ECO:0000259" key="2">
    <source>
        <dbReference type="Pfam" id="PF03061"/>
    </source>
</evidence>
<dbReference type="InterPro" id="IPR003736">
    <property type="entry name" value="PAAI_dom"/>
</dbReference>
<evidence type="ECO:0000313" key="3">
    <source>
        <dbReference type="EMBL" id="ROR49015.1"/>
    </source>
</evidence>
<dbReference type="CDD" id="cd03443">
    <property type="entry name" value="PaaI_thioesterase"/>
    <property type="match status" value="1"/>
</dbReference>
<dbReference type="PANTHER" id="PTHR42856:SF1">
    <property type="entry name" value="ACYL-COENZYME A THIOESTERASE PAAI"/>
    <property type="match status" value="1"/>
</dbReference>
<dbReference type="Proteomes" id="UP000271868">
    <property type="component" value="Unassembled WGS sequence"/>
</dbReference>
<organism evidence="3 4">
    <name type="scientific">Diaphorobacter nitroreducens</name>
    <dbReference type="NCBI Taxonomy" id="164759"/>
    <lineage>
        <taxon>Bacteria</taxon>
        <taxon>Pseudomonadati</taxon>
        <taxon>Pseudomonadota</taxon>
        <taxon>Betaproteobacteria</taxon>
        <taxon>Burkholderiales</taxon>
        <taxon>Comamonadaceae</taxon>
        <taxon>Diaphorobacter</taxon>
    </lineage>
</organism>
<gene>
    <name evidence="3" type="ORF">EDC60_1008</name>
</gene>
<comment type="caution">
    <text evidence="3">The sequence shown here is derived from an EMBL/GenBank/DDBJ whole genome shotgun (WGS) entry which is preliminary data.</text>
</comment>
<dbReference type="GO" id="GO:0016289">
    <property type="term" value="F:acyl-CoA hydrolase activity"/>
    <property type="evidence" value="ECO:0007669"/>
    <property type="project" value="TreeGrafter"/>
</dbReference>
<keyword evidence="4" id="KW-1185">Reference proteome</keyword>
<dbReference type="InterPro" id="IPR006683">
    <property type="entry name" value="Thioestr_dom"/>
</dbReference>
<dbReference type="PANTHER" id="PTHR42856">
    <property type="entry name" value="ACYL-COENZYME A THIOESTERASE PAAI"/>
    <property type="match status" value="1"/>
</dbReference>
<dbReference type="EMBL" id="RJVL01000002">
    <property type="protein sequence ID" value="ROR49015.1"/>
    <property type="molecule type" value="Genomic_DNA"/>
</dbReference>
<keyword evidence="1" id="KW-0378">Hydrolase</keyword>
<sequence length="155" mass="16165">MQQPSSITADIPLSPFAGEAPDMFFGLPMAMARAMALRGERIGHDMAQVRMGFQADQANSRGEVHGGSIATLLDCTLAAAARAHDPAAYGVATIDLTLHYVAAGTGDLIATARCERRGRSISFVRGEVRAEDGTLVAMATGSFKLIARSTASAIA</sequence>
<reference evidence="3 4" key="1">
    <citation type="submission" date="2018-11" db="EMBL/GenBank/DDBJ databases">
        <title>Genomic Encyclopedia of Type Strains, Phase IV (KMG-IV): sequencing the most valuable type-strain genomes for metagenomic binning, comparative biology and taxonomic classification.</title>
        <authorList>
            <person name="Goeker M."/>
        </authorList>
    </citation>
    <scope>NUCLEOTIDE SEQUENCE [LARGE SCALE GENOMIC DNA]</scope>
    <source>
        <strain evidence="3 4">DSM 15985</strain>
    </source>
</reference>
<protein>
    <submittedName>
        <fullName evidence="3">Uncharacterized protein (TIGR00369 family)</fullName>
    </submittedName>
</protein>
<dbReference type="RefSeq" id="WP_123675570.1">
    <property type="nucleotide sequence ID" value="NZ_RJVL01000002.1"/>
</dbReference>
<proteinExistence type="predicted"/>
<name>A0AAX1WWQ1_9BURK</name>
<dbReference type="InterPro" id="IPR052723">
    <property type="entry name" value="Acyl-CoA_thioesterase_PaaI"/>
</dbReference>
<evidence type="ECO:0000313" key="4">
    <source>
        <dbReference type="Proteomes" id="UP000271868"/>
    </source>
</evidence>
<accession>A0AAX1WWQ1</accession>
<dbReference type="SUPFAM" id="SSF54637">
    <property type="entry name" value="Thioesterase/thiol ester dehydrase-isomerase"/>
    <property type="match status" value="1"/>
</dbReference>